<organism evidence="2 3">
    <name type="scientific">Apostasia shenzhenica</name>
    <dbReference type="NCBI Taxonomy" id="1088818"/>
    <lineage>
        <taxon>Eukaryota</taxon>
        <taxon>Viridiplantae</taxon>
        <taxon>Streptophyta</taxon>
        <taxon>Embryophyta</taxon>
        <taxon>Tracheophyta</taxon>
        <taxon>Spermatophyta</taxon>
        <taxon>Magnoliopsida</taxon>
        <taxon>Liliopsida</taxon>
        <taxon>Asparagales</taxon>
        <taxon>Orchidaceae</taxon>
        <taxon>Apostasioideae</taxon>
        <taxon>Apostasia</taxon>
    </lineage>
</organism>
<dbReference type="SMART" id="SM00028">
    <property type="entry name" value="TPR"/>
    <property type="match status" value="7"/>
</dbReference>
<proteinExistence type="predicted"/>
<dbReference type="PANTHER" id="PTHR46050:SF7">
    <property type="entry name" value="TETRATRICOPEPTIDE REPEAT (TPR)-LIKE SUPERFAMILY PROTEIN"/>
    <property type="match status" value="1"/>
</dbReference>
<dbReference type="OrthoDB" id="2335338at2759"/>
<evidence type="ECO:0000313" key="2">
    <source>
        <dbReference type="EMBL" id="PKA48883.1"/>
    </source>
</evidence>
<evidence type="ECO:0000313" key="3">
    <source>
        <dbReference type="Proteomes" id="UP000236161"/>
    </source>
</evidence>
<dbReference type="Proteomes" id="UP000236161">
    <property type="component" value="Unassembled WGS sequence"/>
</dbReference>
<dbReference type="EMBL" id="KZ452102">
    <property type="protein sequence ID" value="PKA48883.1"/>
    <property type="molecule type" value="Genomic_DNA"/>
</dbReference>
<dbReference type="GO" id="GO:0005737">
    <property type="term" value="C:cytoplasm"/>
    <property type="evidence" value="ECO:0007669"/>
    <property type="project" value="TreeGrafter"/>
</dbReference>
<dbReference type="InterPro" id="IPR019734">
    <property type="entry name" value="TPR_rpt"/>
</dbReference>
<sequence length="471" mass="52769">MCRALSRRLDPEELKEMGNEEYNNGRYAEAVALYERAILIDPEKASYWSNKAAALIGLGRLFDAVQEVKEAVRIDPHYLRAHQRLATLYLRLGEPEKAVNHYKLAKNEASRDDISRANTVQALISKCSEARKKKDWNSVIKESQFAIDTGADSAPQLYAYQAEALLMLSRQEDAEEAMTDAPKFETDASTKFFGPSSNAYQLSVRAQVDLAAGRFETAISLSQMAARIDPGSREISAAARKARSVGSARSMGNDLFKASKFEEATLAYGEGLNQDPHNAILLCNRAACRSKLGQWEKAIEDCNAALTLRPKYSKARLRRADCYAKLEKWEASIQDYEILVLEIPGDEKVRKALQEAKEHLRRHRGEDAKESVHDVIHITCEEQFHGAITSSGKHEDFHALKILLYCYILLAVISLMYQKMVNIVEQRSIATAESVISVPSIKLYMNGSNVKDIDGLDLTEGLDLKQLESFL</sequence>
<feature type="repeat" description="TPR" evidence="1">
    <location>
        <begin position="11"/>
        <end position="44"/>
    </location>
</feature>
<dbReference type="InterPro" id="IPR011990">
    <property type="entry name" value="TPR-like_helical_dom_sf"/>
</dbReference>
<dbReference type="Gene3D" id="1.25.40.10">
    <property type="entry name" value="Tetratricopeptide repeat domain"/>
    <property type="match status" value="1"/>
</dbReference>
<dbReference type="Pfam" id="PF00515">
    <property type="entry name" value="TPR_1"/>
    <property type="match status" value="1"/>
</dbReference>
<dbReference type="InterPro" id="IPR044534">
    <property type="entry name" value="TTL1-4"/>
</dbReference>
<dbReference type="PANTHER" id="PTHR46050">
    <property type="entry name" value="TPR REPEAT-CONTAINING THIOREDOXIN"/>
    <property type="match status" value="1"/>
</dbReference>
<evidence type="ECO:0000256" key="1">
    <source>
        <dbReference type="PROSITE-ProRule" id="PRU00339"/>
    </source>
</evidence>
<dbReference type="Pfam" id="PF13432">
    <property type="entry name" value="TPR_16"/>
    <property type="match status" value="1"/>
</dbReference>
<dbReference type="Pfam" id="PF13181">
    <property type="entry name" value="TPR_8"/>
    <property type="match status" value="1"/>
</dbReference>
<name>A0A2I0A010_9ASPA</name>
<keyword evidence="1" id="KW-0802">TPR repeat</keyword>
<dbReference type="SUPFAM" id="SSF48452">
    <property type="entry name" value="TPR-like"/>
    <property type="match status" value="2"/>
</dbReference>
<dbReference type="AlphaFoldDB" id="A0A2I0A010"/>
<accession>A0A2I0A010</accession>
<reference evidence="2 3" key="1">
    <citation type="journal article" date="2017" name="Nature">
        <title>The Apostasia genome and the evolution of orchids.</title>
        <authorList>
            <person name="Zhang G.Q."/>
            <person name="Liu K.W."/>
            <person name="Li Z."/>
            <person name="Lohaus R."/>
            <person name="Hsiao Y.Y."/>
            <person name="Niu S.C."/>
            <person name="Wang J.Y."/>
            <person name="Lin Y.C."/>
            <person name="Xu Q."/>
            <person name="Chen L.J."/>
            <person name="Yoshida K."/>
            <person name="Fujiwara S."/>
            <person name="Wang Z.W."/>
            <person name="Zhang Y.Q."/>
            <person name="Mitsuda N."/>
            <person name="Wang M."/>
            <person name="Liu G.H."/>
            <person name="Pecoraro L."/>
            <person name="Huang H.X."/>
            <person name="Xiao X.J."/>
            <person name="Lin M."/>
            <person name="Wu X.Y."/>
            <person name="Wu W.L."/>
            <person name="Chen Y.Y."/>
            <person name="Chang S.B."/>
            <person name="Sakamoto S."/>
            <person name="Ohme-Takagi M."/>
            <person name="Yagi M."/>
            <person name="Zeng S.J."/>
            <person name="Shen C.Y."/>
            <person name="Yeh C.M."/>
            <person name="Luo Y.B."/>
            <person name="Tsai W.C."/>
            <person name="Van de Peer Y."/>
            <person name="Liu Z.J."/>
        </authorList>
    </citation>
    <scope>NUCLEOTIDE SEQUENCE [LARGE SCALE GENOMIC DNA]</scope>
    <source>
        <strain evidence="3">cv. Shenzhen</strain>
        <tissue evidence="2">Stem</tissue>
    </source>
</reference>
<protein>
    <submittedName>
        <fullName evidence="2">Inactive TPR repeat-containing thioredoxin TTL3</fullName>
    </submittedName>
</protein>
<dbReference type="PROSITE" id="PS50005">
    <property type="entry name" value="TPR"/>
    <property type="match status" value="1"/>
</dbReference>
<gene>
    <name evidence="2" type="primary">TTL3</name>
    <name evidence="2" type="ORF">AXF42_Ash016399</name>
</gene>
<keyword evidence="3" id="KW-1185">Reference proteome</keyword>
<dbReference type="STRING" id="1088818.A0A2I0A010"/>